<sequence>MFLEKVIIKPISYLKTTRFVFLKIVLNVYFSWRKSILFIVVQLRLKNILRFLSVFKLLKIINAKKGSKPHLHFYFRYLEHELQEVISFDVYYEFANDLINSLLDKHREAAHYDKKRPFSCVYGVILSGCVQKQLAIPNVSCGYLVFLHHLKEKHLDYNNIDSLQKKQNDILKWIKQSVDKIRKEHCTDKIKILRHSKVALKIKWKGLEYHIVVAWTFSKRQYCEFHYIQNNVHVYPFSPDQLQTAANDLIDEEAIHERHIKSVDTISKPWKRFLERNMYASLSLLRVHQMRESTDRNTQLAILFLKAWQHIAMKDRQNLSNNALEFVCICLFHQLKKMRQQTNTPVFTLDIIRQFFEIMKQCSIVMTGTKNTILQINTGDRQDQHERKQGSFSTYNYNMKGRAANGNLNTVFIRYQNGGREKVRKKSPY</sequence>
<dbReference type="AlphaFoldDB" id="X6NT74"/>
<organism evidence="1 2">
    <name type="scientific">Reticulomyxa filosa</name>
    <dbReference type="NCBI Taxonomy" id="46433"/>
    <lineage>
        <taxon>Eukaryota</taxon>
        <taxon>Sar</taxon>
        <taxon>Rhizaria</taxon>
        <taxon>Retaria</taxon>
        <taxon>Foraminifera</taxon>
        <taxon>Monothalamids</taxon>
        <taxon>Reticulomyxidae</taxon>
        <taxon>Reticulomyxa</taxon>
    </lineage>
</organism>
<protein>
    <submittedName>
        <fullName evidence="1">Uncharacterized protein</fullName>
    </submittedName>
</protein>
<reference evidence="1 2" key="1">
    <citation type="journal article" date="2013" name="Curr. Biol.">
        <title>The Genome of the Foraminiferan Reticulomyxa filosa.</title>
        <authorList>
            <person name="Glockner G."/>
            <person name="Hulsmann N."/>
            <person name="Schleicher M."/>
            <person name="Noegel A.A."/>
            <person name="Eichinger L."/>
            <person name="Gallinger C."/>
            <person name="Pawlowski J."/>
            <person name="Sierra R."/>
            <person name="Euteneuer U."/>
            <person name="Pillet L."/>
            <person name="Moustafa A."/>
            <person name="Platzer M."/>
            <person name="Groth M."/>
            <person name="Szafranski K."/>
            <person name="Schliwa M."/>
        </authorList>
    </citation>
    <scope>NUCLEOTIDE SEQUENCE [LARGE SCALE GENOMIC DNA]</scope>
</reference>
<keyword evidence="2" id="KW-1185">Reference proteome</keyword>
<evidence type="ECO:0000313" key="2">
    <source>
        <dbReference type="Proteomes" id="UP000023152"/>
    </source>
</evidence>
<evidence type="ECO:0000313" key="1">
    <source>
        <dbReference type="EMBL" id="ETO29211.1"/>
    </source>
</evidence>
<comment type="caution">
    <text evidence="1">The sequence shown here is derived from an EMBL/GenBank/DDBJ whole genome shotgun (WGS) entry which is preliminary data.</text>
</comment>
<name>X6NT74_RETFI</name>
<proteinExistence type="predicted"/>
<dbReference type="EMBL" id="ASPP01006178">
    <property type="protein sequence ID" value="ETO29211.1"/>
    <property type="molecule type" value="Genomic_DNA"/>
</dbReference>
<accession>X6NT74</accession>
<dbReference type="Proteomes" id="UP000023152">
    <property type="component" value="Unassembled WGS sequence"/>
</dbReference>
<gene>
    <name evidence="1" type="ORF">RFI_07914</name>
</gene>